<sequence>MAPPRKAKGKKASSTKQPSAPSTTTSSSKNRRVRRKCSHPHCPNRVVQGGVCVTHGAKRKVCLHPSCDKAVKLAGYCSTHGPARKKCDHPSCSRVAVQGGKCLSHGARRRVCAFPGEGGCGKNAISGGMCKKHHDIMKDASGLLDSLNACVVVGGGGGSLEGSVASIGNVGAGVNGQMVIVGQQQQQQYQQQYGDSTMETDMDTKPPALPALPQLPPPQTQQQMSYTTTVNASPIAVSSSSAPSARKKHKHPHHQRGLSIFDEMPTVDAIINSGANSTQQVMLPAVHESAQLVVGMGNGDIVGGGQAGGLEVVSSSAEAVAVMPPPPPPPSTAAEQTPSPQVSYADGPASSAAVAAASSSSNSSKPGEPDYYSPTIAIFEQMIKASEVIENPNPNSSKGYAGLSPPKLTPRGRKTVSFQEDRAVANCGVSRKVSSNNIAGQQPQQDEVCLSKPYVQAEAAAAAAAHPAKDTHGQIVVGRTVSHDEHVSPTNCHHHQYHPHPPTQHHQQHQHQYAPETPALGDPTPMAIVSAGSHAPEHHHQQHHQQPIMPKRNYEHLFIPRAI</sequence>
<keyword evidence="3" id="KW-1185">Reference proteome</keyword>
<evidence type="ECO:0000313" key="3">
    <source>
        <dbReference type="Proteomes" id="UP000001449"/>
    </source>
</evidence>
<evidence type="ECO:0000313" key="2">
    <source>
        <dbReference type="EMBL" id="EED94697.1"/>
    </source>
</evidence>
<reference evidence="2 3" key="2">
    <citation type="journal article" date="2008" name="Nature">
        <title>The Phaeodactylum genome reveals the evolutionary history of diatom genomes.</title>
        <authorList>
            <person name="Bowler C."/>
            <person name="Allen A.E."/>
            <person name="Badger J.H."/>
            <person name="Grimwood J."/>
            <person name="Jabbari K."/>
            <person name="Kuo A."/>
            <person name="Maheswari U."/>
            <person name="Martens C."/>
            <person name="Maumus F."/>
            <person name="Otillar R.P."/>
            <person name="Rayko E."/>
            <person name="Salamov A."/>
            <person name="Vandepoele K."/>
            <person name="Beszteri B."/>
            <person name="Gruber A."/>
            <person name="Heijde M."/>
            <person name="Katinka M."/>
            <person name="Mock T."/>
            <person name="Valentin K."/>
            <person name="Verret F."/>
            <person name="Berges J.A."/>
            <person name="Brownlee C."/>
            <person name="Cadoret J.P."/>
            <person name="Chiovitti A."/>
            <person name="Choi C.J."/>
            <person name="Coesel S."/>
            <person name="De Martino A."/>
            <person name="Detter J.C."/>
            <person name="Durkin C."/>
            <person name="Falciatore A."/>
            <person name="Fournet J."/>
            <person name="Haruta M."/>
            <person name="Huysman M.J."/>
            <person name="Jenkins B.D."/>
            <person name="Jiroutova K."/>
            <person name="Jorgensen R.E."/>
            <person name="Joubert Y."/>
            <person name="Kaplan A."/>
            <person name="Kroger N."/>
            <person name="Kroth P.G."/>
            <person name="La Roche J."/>
            <person name="Lindquist E."/>
            <person name="Lommer M."/>
            <person name="Martin-Jezequel V."/>
            <person name="Lopez P.J."/>
            <person name="Lucas S."/>
            <person name="Mangogna M."/>
            <person name="McGinnis K."/>
            <person name="Medlin L.K."/>
            <person name="Montsant A."/>
            <person name="Oudot-Le Secq M.P."/>
            <person name="Napoli C."/>
            <person name="Obornik M."/>
            <person name="Parker M.S."/>
            <person name="Petit J.L."/>
            <person name="Porcel B.M."/>
            <person name="Poulsen N."/>
            <person name="Robison M."/>
            <person name="Rychlewski L."/>
            <person name="Rynearson T.A."/>
            <person name="Schmutz J."/>
            <person name="Shapiro H."/>
            <person name="Siaut M."/>
            <person name="Stanley M."/>
            <person name="Sussman M.R."/>
            <person name="Taylor A.R."/>
            <person name="Vardi A."/>
            <person name="von Dassow P."/>
            <person name="Vyverman W."/>
            <person name="Willis A."/>
            <person name="Wyrwicz L.S."/>
            <person name="Rokhsar D.S."/>
            <person name="Weissenbach J."/>
            <person name="Armbrust E.V."/>
            <person name="Green B.R."/>
            <person name="Van de Peer Y."/>
            <person name="Grigoriev I.V."/>
        </authorList>
    </citation>
    <scope>NUCLEOTIDE SEQUENCE [LARGE SCALE GENOMIC DNA]</scope>
    <source>
        <strain evidence="2 3">CCMP1335</strain>
    </source>
</reference>
<proteinExistence type="predicted"/>
<dbReference type="GeneID" id="7446517"/>
<dbReference type="KEGG" id="tps:THAPSDRAFT_21234"/>
<protein>
    <submittedName>
        <fullName evidence="2">Uncharacterized protein</fullName>
    </submittedName>
</protein>
<reference evidence="2 3" key="1">
    <citation type="journal article" date="2004" name="Science">
        <title>The genome of the diatom Thalassiosira pseudonana: ecology, evolution, and metabolism.</title>
        <authorList>
            <person name="Armbrust E.V."/>
            <person name="Berges J.A."/>
            <person name="Bowler C."/>
            <person name="Green B.R."/>
            <person name="Martinez D."/>
            <person name="Putnam N.H."/>
            <person name="Zhou S."/>
            <person name="Allen A.E."/>
            <person name="Apt K.E."/>
            <person name="Bechner M."/>
            <person name="Brzezinski M.A."/>
            <person name="Chaal B.K."/>
            <person name="Chiovitti A."/>
            <person name="Davis A.K."/>
            <person name="Demarest M.S."/>
            <person name="Detter J.C."/>
            <person name="Glavina T."/>
            <person name="Goodstein D."/>
            <person name="Hadi M.Z."/>
            <person name="Hellsten U."/>
            <person name="Hildebrand M."/>
            <person name="Jenkins B.D."/>
            <person name="Jurka J."/>
            <person name="Kapitonov V.V."/>
            <person name="Kroger N."/>
            <person name="Lau W.W."/>
            <person name="Lane T.W."/>
            <person name="Larimer F.W."/>
            <person name="Lippmeier J.C."/>
            <person name="Lucas S."/>
            <person name="Medina M."/>
            <person name="Montsant A."/>
            <person name="Obornik M."/>
            <person name="Parker M.S."/>
            <person name="Palenik B."/>
            <person name="Pazour G.J."/>
            <person name="Richardson P.M."/>
            <person name="Rynearson T.A."/>
            <person name="Saito M.A."/>
            <person name="Schwartz D.C."/>
            <person name="Thamatrakoln K."/>
            <person name="Valentin K."/>
            <person name="Vardi A."/>
            <person name="Wilkerson F.P."/>
            <person name="Rokhsar D.S."/>
        </authorList>
    </citation>
    <scope>NUCLEOTIDE SEQUENCE [LARGE SCALE GENOMIC DNA]</scope>
    <source>
        <strain evidence="2 3">CCMP1335</strain>
    </source>
</reference>
<dbReference type="InParanoid" id="B8BU40"/>
<dbReference type="PaxDb" id="35128-Thaps21234"/>
<feature type="compositionally biased region" description="Basic residues" evidence="1">
    <location>
        <begin position="29"/>
        <end position="39"/>
    </location>
</feature>
<feature type="compositionally biased region" description="Basic residues" evidence="1">
    <location>
        <begin position="1"/>
        <end position="13"/>
    </location>
</feature>
<gene>
    <name evidence="2" type="ORF">THAPSDRAFT_21234</name>
</gene>
<feature type="region of interest" description="Disordered" evidence="1">
    <location>
        <begin position="485"/>
        <end position="553"/>
    </location>
</feature>
<organism evidence="2 3">
    <name type="scientific">Thalassiosira pseudonana</name>
    <name type="common">Marine diatom</name>
    <name type="synonym">Cyclotella nana</name>
    <dbReference type="NCBI Taxonomy" id="35128"/>
    <lineage>
        <taxon>Eukaryota</taxon>
        <taxon>Sar</taxon>
        <taxon>Stramenopiles</taxon>
        <taxon>Ochrophyta</taxon>
        <taxon>Bacillariophyta</taxon>
        <taxon>Coscinodiscophyceae</taxon>
        <taxon>Thalassiosirophycidae</taxon>
        <taxon>Thalassiosirales</taxon>
        <taxon>Thalassiosiraceae</taxon>
        <taxon>Thalassiosira</taxon>
    </lineage>
</organism>
<dbReference type="AlphaFoldDB" id="B8BU40"/>
<feature type="compositionally biased region" description="Low complexity" evidence="1">
    <location>
        <begin position="14"/>
        <end position="28"/>
    </location>
</feature>
<dbReference type="HOGENOM" id="CLU_484443_0_0_1"/>
<accession>B8BU40</accession>
<dbReference type="EMBL" id="CM000639">
    <property type="protein sequence ID" value="EED94697.1"/>
    <property type="molecule type" value="Genomic_DNA"/>
</dbReference>
<name>B8BU40_THAPS</name>
<feature type="region of interest" description="Disordered" evidence="1">
    <location>
        <begin position="318"/>
        <end position="348"/>
    </location>
</feature>
<dbReference type="PANTHER" id="PTHR31827">
    <property type="entry name" value="EMB|CAB89363.1"/>
    <property type="match status" value="1"/>
</dbReference>
<evidence type="ECO:0000256" key="1">
    <source>
        <dbReference type="SAM" id="MobiDB-lite"/>
    </source>
</evidence>
<feature type="region of interest" description="Disordered" evidence="1">
    <location>
        <begin position="390"/>
        <end position="415"/>
    </location>
</feature>
<dbReference type="PANTHER" id="PTHR31827:SF1">
    <property type="entry name" value="EMB|CAB89363.1"/>
    <property type="match status" value="1"/>
</dbReference>
<dbReference type="RefSeq" id="XP_002287254.1">
    <property type="nucleotide sequence ID" value="XM_002287218.1"/>
</dbReference>
<feature type="region of interest" description="Disordered" evidence="1">
    <location>
        <begin position="1"/>
        <end position="40"/>
    </location>
</feature>
<dbReference type="Proteomes" id="UP000001449">
    <property type="component" value="Chromosome 2"/>
</dbReference>